<reference evidence="1" key="1">
    <citation type="submission" date="2022-10" db="EMBL/GenBank/DDBJ databases">
        <title>Rhodococcus ferula Z13 complete genome.</title>
        <authorList>
            <person name="Long X."/>
            <person name="Zang M."/>
        </authorList>
    </citation>
    <scope>NUCLEOTIDE SEQUENCE</scope>
    <source>
        <strain evidence="1">Z13</strain>
    </source>
</reference>
<proteinExistence type="predicted"/>
<name>A0ACD4DGV5_9NOCA</name>
<gene>
    <name evidence="1" type="ORF">OED52_00870</name>
</gene>
<organism evidence="1 2">
    <name type="scientific">Rhodococcus sacchari</name>
    <dbReference type="NCBI Taxonomy" id="2962047"/>
    <lineage>
        <taxon>Bacteria</taxon>
        <taxon>Bacillati</taxon>
        <taxon>Actinomycetota</taxon>
        <taxon>Actinomycetes</taxon>
        <taxon>Mycobacteriales</taxon>
        <taxon>Nocardiaceae</taxon>
        <taxon>Rhodococcus</taxon>
    </lineage>
</organism>
<evidence type="ECO:0000313" key="2">
    <source>
        <dbReference type="Proteomes" id="UP001156484"/>
    </source>
</evidence>
<dbReference type="Proteomes" id="UP001156484">
    <property type="component" value="Chromosome"/>
</dbReference>
<evidence type="ECO:0000313" key="1">
    <source>
        <dbReference type="EMBL" id="UYP19180.1"/>
    </source>
</evidence>
<keyword evidence="2" id="KW-1185">Reference proteome</keyword>
<dbReference type="EMBL" id="CP107551">
    <property type="protein sequence ID" value="UYP19180.1"/>
    <property type="molecule type" value="Genomic_DNA"/>
</dbReference>
<protein>
    <submittedName>
        <fullName evidence="1">SpoIID/LytB domain-containing protein</fullName>
    </submittedName>
</protein>
<accession>A0ACD4DGV5</accession>
<sequence length="518" mass="55061">MARQSIGRRGRIRRRRLIVGRPLRNGWRPSVARAAAIGLAPALLVGAGIGAFVHSAPDTPDVVQAVSADTPFTFTGYGHGHGRGMGQWGAYGYAQDGWTAERIIAHYYGGTELGSVEDQMIAVRLVGRDDKTLDVYSDSGLNVGGEFVPAGQAVHLTPTEDGGANVVVTEGCSGATVAQRHADLPWVDPVDLGEDRPFEEHLTFCSDDKTYRGALGIVLDNGAYRTVNRLHVEDYLRSVVPAEALPSWADSGGAEALRAQAIAARSYALAEKRHELWQTCDTTDCQVYAGSGAEDPRTDDGVRTTRGTVLMKNGEVVRSEFSASTGGYTAGGIFPPVEDAGDRVAPNHQWAKTLTAGEIGSKFGVGELQAFEIIGRNQLGPDGGRVTRVRVVGSDRTIETTGAEARTTLGLRSDWFTVKEGVDETVPEITPAPEPGPEVVADPFGSGSGTSPIEQAYLELGGVESVLGKPIGPELMLPDERGKFRIFTGGAIVWTPELGAQVIDASFLKDWFSTGSAE</sequence>